<evidence type="ECO:0000313" key="1">
    <source>
        <dbReference type="EMBL" id="GIY22417.1"/>
    </source>
</evidence>
<reference evidence="1 2" key="1">
    <citation type="submission" date="2021-06" db="EMBL/GenBank/DDBJ databases">
        <title>Caerostris darwini draft genome.</title>
        <authorList>
            <person name="Kono N."/>
            <person name="Arakawa K."/>
        </authorList>
    </citation>
    <scope>NUCLEOTIDE SEQUENCE [LARGE SCALE GENOMIC DNA]</scope>
</reference>
<sequence length="79" mass="9301">MARSKFWEREVHFTDSYCFERSSSKKDVERVCAPIASEPSVILEALFQQIYIKNRLEGTLAKMVRYLHHPLHIMDSKNS</sequence>
<name>A0AAV4RM25_9ARAC</name>
<dbReference type="EMBL" id="BPLQ01006436">
    <property type="protein sequence ID" value="GIY22417.1"/>
    <property type="molecule type" value="Genomic_DNA"/>
</dbReference>
<gene>
    <name evidence="1" type="ORF">CDAR_591201</name>
</gene>
<evidence type="ECO:0000313" key="2">
    <source>
        <dbReference type="Proteomes" id="UP001054837"/>
    </source>
</evidence>
<protein>
    <submittedName>
        <fullName evidence="1">Uncharacterized protein</fullName>
    </submittedName>
</protein>
<dbReference type="AlphaFoldDB" id="A0AAV4RM25"/>
<keyword evidence="2" id="KW-1185">Reference proteome</keyword>
<comment type="caution">
    <text evidence="1">The sequence shown here is derived from an EMBL/GenBank/DDBJ whole genome shotgun (WGS) entry which is preliminary data.</text>
</comment>
<accession>A0AAV4RM25</accession>
<dbReference type="Proteomes" id="UP001054837">
    <property type="component" value="Unassembled WGS sequence"/>
</dbReference>
<proteinExistence type="predicted"/>
<organism evidence="1 2">
    <name type="scientific">Caerostris darwini</name>
    <dbReference type="NCBI Taxonomy" id="1538125"/>
    <lineage>
        <taxon>Eukaryota</taxon>
        <taxon>Metazoa</taxon>
        <taxon>Ecdysozoa</taxon>
        <taxon>Arthropoda</taxon>
        <taxon>Chelicerata</taxon>
        <taxon>Arachnida</taxon>
        <taxon>Araneae</taxon>
        <taxon>Araneomorphae</taxon>
        <taxon>Entelegynae</taxon>
        <taxon>Araneoidea</taxon>
        <taxon>Araneidae</taxon>
        <taxon>Caerostris</taxon>
    </lineage>
</organism>